<evidence type="ECO:0000313" key="9">
    <source>
        <dbReference type="Proteomes" id="UP000176480"/>
    </source>
</evidence>
<feature type="domain" description="Large ribosomal subunit protein uL6 alpha-beta" evidence="7">
    <location>
        <begin position="91"/>
        <end position="165"/>
    </location>
</feature>
<comment type="function">
    <text evidence="6">This protein binds to the 23S rRNA, and is important in its secondary structure. It is located near the subunit interface in the base of the L7/L12 stalk, and near the tRNA binding site of the peptidyltransferase center.</text>
</comment>
<comment type="similarity">
    <text evidence="5">Belongs to the universal ribosomal protein uL6 family.</text>
</comment>
<evidence type="ECO:0000256" key="5">
    <source>
        <dbReference type="RuleBase" id="RU003869"/>
    </source>
</evidence>
<dbReference type="PANTHER" id="PTHR11655">
    <property type="entry name" value="60S/50S RIBOSOMAL PROTEIN L6/L9"/>
    <property type="match status" value="1"/>
</dbReference>
<evidence type="ECO:0000256" key="3">
    <source>
        <dbReference type="ARBA" id="ARBA00035454"/>
    </source>
</evidence>
<dbReference type="AlphaFoldDB" id="A0A1F7J6U1"/>
<dbReference type="InterPro" id="IPR000702">
    <property type="entry name" value="Ribosomal_uL6-like"/>
</dbReference>
<dbReference type="PRINTS" id="PR00059">
    <property type="entry name" value="RIBOSOMALL6"/>
</dbReference>
<evidence type="ECO:0000256" key="4">
    <source>
        <dbReference type="NCBIfam" id="TIGR03654"/>
    </source>
</evidence>
<dbReference type="InterPro" id="IPR036789">
    <property type="entry name" value="Ribosomal_uL6-like_a/b-dom_sf"/>
</dbReference>
<feature type="domain" description="Large ribosomal subunit protein uL6 alpha-beta" evidence="7">
    <location>
        <begin position="15"/>
        <end position="83"/>
    </location>
</feature>
<dbReference type="GO" id="GO:0019843">
    <property type="term" value="F:rRNA binding"/>
    <property type="evidence" value="ECO:0007669"/>
    <property type="project" value="UniProtKB-UniRule"/>
</dbReference>
<dbReference type="PIRSF" id="PIRSF002162">
    <property type="entry name" value="Ribosomal_L6"/>
    <property type="match status" value="1"/>
</dbReference>
<dbReference type="InterPro" id="IPR020040">
    <property type="entry name" value="Ribosomal_uL6_a/b-dom"/>
</dbReference>
<dbReference type="Proteomes" id="UP000176480">
    <property type="component" value="Unassembled WGS sequence"/>
</dbReference>
<dbReference type="NCBIfam" id="TIGR03654">
    <property type="entry name" value="L6_bact"/>
    <property type="match status" value="1"/>
</dbReference>
<keyword evidence="6" id="KW-0699">rRNA-binding</keyword>
<dbReference type="Pfam" id="PF00347">
    <property type="entry name" value="Ribosomal_L6"/>
    <property type="match status" value="2"/>
</dbReference>
<gene>
    <name evidence="8" type="ORF">A2966_04400</name>
</gene>
<sequence length="181" mass="19974">MSKIGQKPVQVLNTVQIAVSGESVHFKGAKGEMTLTFPQKVLEIKQEEGVFLVKRKGNNAKDKALHGLYRSLFANAIFGVEKGWEKRLDVVGTGFTVKLQGQDVVFKLGFSHPVVFKQVAGVQYRVEGTNKVVISGVDKQLVGQVAHQIKMIRRPDVYKGKGIRYEGEVIKLKPGKKAKTA</sequence>
<dbReference type="GO" id="GO:0003735">
    <property type="term" value="F:structural constituent of ribosome"/>
    <property type="evidence" value="ECO:0007669"/>
    <property type="project" value="UniProtKB-UniRule"/>
</dbReference>
<dbReference type="SUPFAM" id="SSF56053">
    <property type="entry name" value="Ribosomal protein L6"/>
    <property type="match status" value="2"/>
</dbReference>
<dbReference type="InterPro" id="IPR002358">
    <property type="entry name" value="Ribosomal_uL6_CS"/>
</dbReference>
<keyword evidence="2 5" id="KW-0687">Ribonucleoprotein</keyword>
<keyword evidence="1 5" id="KW-0689">Ribosomal protein</keyword>
<dbReference type="Gene3D" id="3.90.930.12">
    <property type="entry name" value="Ribosomal protein L6, alpha-beta domain"/>
    <property type="match status" value="2"/>
</dbReference>
<dbReference type="PROSITE" id="PS00525">
    <property type="entry name" value="RIBOSOMAL_L6_1"/>
    <property type="match status" value="1"/>
</dbReference>
<dbReference type="STRING" id="1802067.A2966_04400"/>
<evidence type="ECO:0000259" key="7">
    <source>
        <dbReference type="Pfam" id="PF00347"/>
    </source>
</evidence>
<accession>A0A1F7J6U1</accession>
<evidence type="ECO:0000256" key="6">
    <source>
        <dbReference type="RuleBase" id="RU003870"/>
    </source>
</evidence>
<keyword evidence="6" id="KW-0694">RNA-binding</keyword>
<protein>
    <recommendedName>
        <fullName evidence="3 4">50S ribosomal protein L6</fullName>
    </recommendedName>
</protein>
<name>A0A1F7J6U1_9BACT</name>
<evidence type="ECO:0000313" key="8">
    <source>
        <dbReference type="EMBL" id="OGK51332.1"/>
    </source>
</evidence>
<comment type="caution">
    <text evidence="8">The sequence shown here is derived from an EMBL/GenBank/DDBJ whole genome shotgun (WGS) entry which is preliminary data.</text>
</comment>
<dbReference type="GO" id="GO:0002181">
    <property type="term" value="P:cytoplasmic translation"/>
    <property type="evidence" value="ECO:0007669"/>
    <property type="project" value="TreeGrafter"/>
</dbReference>
<dbReference type="PANTHER" id="PTHR11655:SF14">
    <property type="entry name" value="LARGE RIBOSOMAL SUBUNIT PROTEIN UL6M"/>
    <property type="match status" value="1"/>
</dbReference>
<reference evidence="8 9" key="1">
    <citation type="journal article" date="2016" name="Nat. Commun.">
        <title>Thousands of microbial genomes shed light on interconnected biogeochemical processes in an aquifer system.</title>
        <authorList>
            <person name="Anantharaman K."/>
            <person name="Brown C.T."/>
            <person name="Hug L.A."/>
            <person name="Sharon I."/>
            <person name="Castelle C.J."/>
            <person name="Probst A.J."/>
            <person name="Thomas B.C."/>
            <person name="Singh A."/>
            <person name="Wilkins M.J."/>
            <person name="Karaoz U."/>
            <person name="Brodie E.L."/>
            <person name="Williams K.H."/>
            <person name="Hubbard S.S."/>
            <person name="Banfield J.F."/>
        </authorList>
    </citation>
    <scope>NUCLEOTIDE SEQUENCE [LARGE SCALE GENOMIC DNA]</scope>
</reference>
<dbReference type="GO" id="GO:0022625">
    <property type="term" value="C:cytosolic large ribosomal subunit"/>
    <property type="evidence" value="ECO:0007669"/>
    <property type="project" value="UniProtKB-UniRule"/>
</dbReference>
<dbReference type="InterPro" id="IPR019906">
    <property type="entry name" value="Ribosomal_uL6_bac-type"/>
</dbReference>
<evidence type="ECO:0000256" key="1">
    <source>
        <dbReference type="ARBA" id="ARBA00022980"/>
    </source>
</evidence>
<dbReference type="EMBL" id="MGAR01000031">
    <property type="protein sequence ID" value="OGK51332.1"/>
    <property type="molecule type" value="Genomic_DNA"/>
</dbReference>
<proteinExistence type="inferred from homology"/>
<organism evidence="8 9">
    <name type="scientific">Candidatus Roizmanbacteria bacterium RIFCSPLOWO2_01_FULL_41_22</name>
    <dbReference type="NCBI Taxonomy" id="1802067"/>
    <lineage>
        <taxon>Bacteria</taxon>
        <taxon>Candidatus Roizmaniibacteriota</taxon>
    </lineage>
</organism>
<evidence type="ECO:0000256" key="2">
    <source>
        <dbReference type="ARBA" id="ARBA00023274"/>
    </source>
</evidence>